<dbReference type="EMBL" id="JALJOT010000004">
    <property type="protein sequence ID" value="KAK9915645.1"/>
    <property type="molecule type" value="Genomic_DNA"/>
</dbReference>
<sequence>MMLPVLDSLVPRWDSFDVQTASTLYWKGVSFLVRQPDREEVLCELTVRITLGVQRNNHNARVLKIHLSSEDDLFLLHTLEFTEEEFQTLKAEQGILVDFGNFPGKIIGLLERCIASRHEEAPRFQAVLLAVDATSVFKIVETNDFNQLPHITLAFRPGNDATIKRFLASRLSEVKLTNGKLSSDLHQVQAEREAACTKLRDTEEQLLQAREEHQRYMLEREADAKATAAAVLHEKIRELADQKEALDRVRADMEERHRQQVEALQARNSSLEAEAQQLREAKFGLEARSSELGHRLAAVEGTLAALETEAERLRAAAAAASSEKGLREAELSELRAKLRTAEEKVAAQKEVMAEQSERVRDLEAGSRQLEERCAELKEASAGHDERARAASAEVLKGNRIIEKLMADLRLVRERLRRKAAIVARQEEEVTAKERALETAAVDAQALQHTLDQARSDASKHQAECEELRKKVEDSRKQLDSNDQMIRWLNNQVNEAQLHGAIASKYSTYRPALTGANNAYATGVSTRLPLR</sequence>
<feature type="domain" description="Spindle assembly abnormal protein 6 N-terminal" evidence="7">
    <location>
        <begin position="24"/>
        <end position="155"/>
    </location>
</feature>
<keyword evidence="3 6" id="KW-0175">Coiled coil</keyword>
<proteinExistence type="predicted"/>
<dbReference type="PANTHER" id="PTHR44281:SF2">
    <property type="entry name" value="SPINDLE ASSEMBLY ABNORMAL PROTEIN 6 HOMOLOG"/>
    <property type="match status" value="1"/>
</dbReference>
<evidence type="ECO:0000256" key="2">
    <source>
        <dbReference type="ARBA" id="ARBA00022490"/>
    </source>
</evidence>
<dbReference type="Proteomes" id="UP001491310">
    <property type="component" value="Unassembled WGS sequence"/>
</dbReference>
<dbReference type="InterPro" id="IPR038558">
    <property type="entry name" value="SAS-6_N_sf"/>
</dbReference>
<evidence type="ECO:0000259" key="7">
    <source>
        <dbReference type="Pfam" id="PF16531"/>
    </source>
</evidence>
<dbReference type="Pfam" id="PF16531">
    <property type="entry name" value="SAS-6_N"/>
    <property type="match status" value="1"/>
</dbReference>
<evidence type="ECO:0000256" key="6">
    <source>
        <dbReference type="SAM" id="Coils"/>
    </source>
</evidence>
<comment type="subcellular location">
    <subcellularLocation>
        <location evidence="1">Cytoplasm</location>
        <location evidence="1">Cytoskeleton</location>
        <location evidence="1">Microtubule organizing center</location>
        <location evidence="1">Centrosome</location>
    </subcellularLocation>
</comment>
<evidence type="ECO:0000256" key="4">
    <source>
        <dbReference type="ARBA" id="ARBA00023212"/>
    </source>
</evidence>
<comment type="caution">
    <text evidence="8">The sequence shown here is derived from an EMBL/GenBank/DDBJ whole genome shotgun (WGS) entry which is preliminary data.</text>
</comment>
<keyword evidence="5" id="KW-0131">Cell cycle</keyword>
<evidence type="ECO:0000256" key="1">
    <source>
        <dbReference type="ARBA" id="ARBA00004300"/>
    </source>
</evidence>
<dbReference type="Gene3D" id="2.170.210.20">
    <property type="entry name" value="Spindle assembly abnormal protein 6, N-terminal domain"/>
    <property type="match status" value="1"/>
</dbReference>
<dbReference type="PANTHER" id="PTHR44281">
    <property type="entry name" value="SPINDLE ASSEMBLY ABNORMAL PROTEIN 6 HOMOLOG"/>
    <property type="match status" value="1"/>
</dbReference>
<evidence type="ECO:0000256" key="5">
    <source>
        <dbReference type="ARBA" id="ARBA00023306"/>
    </source>
</evidence>
<evidence type="ECO:0000256" key="3">
    <source>
        <dbReference type="ARBA" id="ARBA00023054"/>
    </source>
</evidence>
<keyword evidence="2" id="KW-0963">Cytoplasm</keyword>
<keyword evidence="4" id="KW-0206">Cytoskeleton</keyword>
<evidence type="ECO:0000313" key="8">
    <source>
        <dbReference type="EMBL" id="KAK9915645.1"/>
    </source>
</evidence>
<organism evidence="8 9">
    <name type="scientific">Coccomyxa subellipsoidea</name>
    <dbReference type="NCBI Taxonomy" id="248742"/>
    <lineage>
        <taxon>Eukaryota</taxon>
        <taxon>Viridiplantae</taxon>
        <taxon>Chlorophyta</taxon>
        <taxon>core chlorophytes</taxon>
        <taxon>Trebouxiophyceae</taxon>
        <taxon>Trebouxiophyceae incertae sedis</taxon>
        <taxon>Coccomyxaceae</taxon>
        <taxon>Coccomyxa</taxon>
    </lineage>
</organism>
<name>A0ABR2YVA7_9CHLO</name>
<dbReference type="CDD" id="cd10142">
    <property type="entry name" value="HD_SAS6_N"/>
    <property type="match status" value="1"/>
</dbReference>
<protein>
    <recommendedName>
        <fullName evidence="7">Spindle assembly abnormal protein 6 N-terminal domain-containing protein</fullName>
    </recommendedName>
</protein>
<dbReference type="InterPro" id="IPR032396">
    <property type="entry name" value="SAS-6_N"/>
</dbReference>
<evidence type="ECO:0000313" key="9">
    <source>
        <dbReference type="Proteomes" id="UP001491310"/>
    </source>
</evidence>
<gene>
    <name evidence="8" type="ORF">WJX75_002088</name>
</gene>
<feature type="coiled-coil region" evidence="6">
    <location>
        <begin position="185"/>
        <end position="386"/>
    </location>
</feature>
<accession>A0ABR2YVA7</accession>
<reference evidence="8 9" key="1">
    <citation type="journal article" date="2024" name="Nat. Commun.">
        <title>Phylogenomics reveals the evolutionary origins of lichenization in chlorophyte algae.</title>
        <authorList>
            <person name="Puginier C."/>
            <person name="Libourel C."/>
            <person name="Otte J."/>
            <person name="Skaloud P."/>
            <person name="Haon M."/>
            <person name="Grisel S."/>
            <person name="Petersen M."/>
            <person name="Berrin J.G."/>
            <person name="Delaux P.M."/>
            <person name="Dal Grande F."/>
            <person name="Keller J."/>
        </authorList>
    </citation>
    <scope>NUCLEOTIDE SEQUENCE [LARGE SCALE GENOMIC DNA]</scope>
    <source>
        <strain evidence="8 9">SAG 216-7</strain>
    </source>
</reference>
<keyword evidence="9" id="KW-1185">Reference proteome</keyword>
<feature type="coiled-coil region" evidence="6">
    <location>
        <begin position="436"/>
        <end position="484"/>
    </location>
</feature>